<comment type="similarity">
    <text evidence="4">Belongs to the heparin-binding growth factors family.</text>
</comment>
<keyword evidence="6" id="KW-0808">Transferase</keyword>
<comment type="pathway">
    <text evidence="2">Protein modification; protein glycosylation.</text>
</comment>
<keyword evidence="11 19" id="KW-0472">Membrane</keyword>
<evidence type="ECO:0000256" key="16">
    <source>
        <dbReference type="ARBA" id="ARBA00050664"/>
    </source>
</evidence>
<evidence type="ECO:0000256" key="9">
    <source>
        <dbReference type="ARBA" id="ARBA00022989"/>
    </source>
</evidence>
<evidence type="ECO:0000313" key="20">
    <source>
        <dbReference type="Proteomes" id="UP000515135"/>
    </source>
</evidence>
<accession>A0A6P4Z827</accession>
<dbReference type="Pfam" id="PF00777">
    <property type="entry name" value="Glyco_transf_29"/>
    <property type="match status" value="1"/>
</dbReference>
<dbReference type="EC" id="2.4.3.3" evidence="15"/>
<dbReference type="SUPFAM" id="SSF50353">
    <property type="entry name" value="Cytokine"/>
    <property type="match status" value="1"/>
</dbReference>
<evidence type="ECO:0000256" key="3">
    <source>
        <dbReference type="ARBA" id="ARBA00006003"/>
    </source>
</evidence>
<evidence type="ECO:0000256" key="12">
    <source>
        <dbReference type="ARBA" id="ARBA00023157"/>
    </source>
</evidence>
<dbReference type="OrthoDB" id="10264956at2759"/>
<keyword evidence="5" id="KW-0328">Glycosyltransferase</keyword>
<evidence type="ECO:0000256" key="11">
    <source>
        <dbReference type="ARBA" id="ARBA00023136"/>
    </source>
</evidence>
<name>A0A6P4Z827_BRABE</name>
<comment type="catalytic activity">
    <reaction evidence="14">
        <text>a beta-D-galactosyl-(1-&gt;3)-N-acetyl-alpha-D-galactosaminyl derivative + CMP-N-acetyl-beta-neuraminate = a beta-D-galactosyl-(1-&gt;3)-[N-acetyl-alpha-neuraminyl-(2-&gt;6)]-N-acetyl-alpha-D-galactosaminyl derivative + CMP + H(+)</text>
        <dbReference type="Rhea" id="RHEA:11136"/>
        <dbReference type="ChEBI" id="CHEBI:15378"/>
        <dbReference type="ChEBI" id="CHEBI:57812"/>
        <dbReference type="ChEBI" id="CHEBI:60377"/>
        <dbReference type="ChEBI" id="CHEBI:133470"/>
        <dbReference type="ChEBI" id="CHEBI:140764"/>
        <dbReference type="EC" id="2.4.3.3"/>
    </reaction>
    <physiologicalReaction direction="left-to-right" evidence="14">
        <dbReference type="Rhea" id="RHEA:11137"/>
    </physiologicalReaction>
</comment>
<dbReference type="GO" id="GO:0000139">
    <property type="term" value="C:Golgi membrane"/>
    <property type="evidence" value="ECO:0007669"/>
    <property type="project" value="UniProtKB-SubCell"/>
</dbReference>
<dbReference type="Gene3D" id="3.90.1480.20">
    <property type="entry name" value="Glycosyl transferase family 29"/>
    <property type="match status" value="1"/>
</dbReference>
<dbReference type="InterPro" id="IPR001675">
    <property type="entry name" value="Glyco_trans_29"/>
</dbReference>
<proteinExistence type="inferred from homology"/>
<evidence type="ECO:0000256" key="18">
    <source>
        <dbReference type="SAM" id="MobiDB-lite"/>
    </source>
</evidence>
<dbReference type="AlphaFoldDB" id="A0A6P4Z827"/>
<keyword evidence="8" id="KW-0735">Signal-anchor</keyword>
<dbReference type="PANTHER" id="PTHR45941:SF6">
    <property type="entry name" value="ALPHA-N-ACETYLGALACTOSAMINIDE ALPHA-2,6-SIALYLTRANSFERASE 2-LIKE"/>
    <property type="match status" value="1"/>
</dbReference>
<comment type="subcellular location">
    <subcellularLocation>
        <location evidence="1">Golgi apparatus membrane</location>
        <topology evidence="1">Single-pass type II membrane protein</topology>
    </subcellularLocation>
</comment>
<evidence type="ECO:0000256" key="1">
    <source>
        <dbReference type="ARBA" id="ARBA00004323"/>
    </source>
</evidence>
<dbReference type="GO" id="GO:0008083">
    <property type="term" value="F:growth factor activity"/>
    <property type="evidence" value="ECO:0007669"/>
    <property type="project" value="InterPro"/>
</dbReference>
<dbReference type="RefSeq" id="XP_019627217.1">
    <property type="nucleotide sequence ID" value="XM_019771658.1"/>
</dbReference>
<dbReference type="Gene3D" id="2.80.10.50">
    <property type="match status" value="1"/>
</dbReference>
<reference evidence="21" key="1">
    <citation type="submission" date="2025-08" db="UniProtKB">
        <authorList>
            <consortium name="RefSeq"/>
        </authorList>
    </citation>
    <scope>IDENTIFICATION</scope>
    <source>
        <tissue evidence="21">Gonad</tissue>
    </source>
</reference>
<dbReference type="CDD" id="cd00058">
    <property type="entry name" value="beta-trefoil_FGF"/>
    <property type="match status" value="1"/>
</dbReference>
<comment type="catalytic activity">
    <reaction evidence="17">
        <text>a 3-O-[N-acetyl-alpha-D-galactosaminyl]-L-threonyl-[protein] + CMP-N-acetyl-beta-neuraminate = a 3-O-[N-acetyl-alpha-neuraminosyl-(2-&gt;6)-N-acetyl-alpha-D-galactosaminyl]-L-threonyl-[protein] + CMP + H(+)</text>
        <dbReference type="Rhea" id="RHEA:81643"/>
        <dbReference type="Rhea" id="RHEA-COMP:11689"/>
        <dbReference type="Rhea" id="RHEA-COMP:19720"/>
        <dbReference type="ChEBI" id="CHEBI:15378"/>
        <dbReference type="ChEBI" id="CHEBI:57812"/>
        <dbReference type="ChEBI" id="CHEBI:60377"/>
        <dbReference type="ChEBI" id="CHEBI:87075"/>
        <dbReference type="ChEBI" id="CHEBI:231970"/>
    </reaction>
    <physiologicalReaction direction="left-to-right" evidence="17">
        <dbReference type="Rhea" id="RHEA:81644"/>
    </physiologicalReaction>
</comment>
<feature type="region of interest" description="Disordered" evidence="18">
    <location>
        <begin position="186"/>
        <end position="205"/>
    </location>
</feature>
<organism evidence="20 21">
    <name type="scientific">Branchiostoma belcheri</name>
    <name type="common">Amphioxus</name>
    <dbReference type="NCBI Taxonomy" id="7741"/>
    <lineage>
        <taxon>Eukaryota</taxon>
        <taxon>Metazoa</taxon>
        <taxon>Chordata</taxon>
        <taxon>Cephalochordata</taxon>
        <taxon>Leptocardii</taxon>
        <taxon>Amphioxiformes</taxon>
        <taxon>Branchiostomatidae</taxon>
        <taxon>Branchiostoma</taxon>
    </lineage>
</organism>
<evidence type="ECO:0000256" key="2">
    <source>
        <dbReference type="ARBA" id="ARBA00004922"/>
    </source>
</evidence>
<comment type="similarity">
    <text evidence="3">Belongs to the glycosyltransferase 29 family.</text>
</comment>
<evidence type="ECO:0000313" key="21">
    <source>
        <dbReference type="RefSeq" id="XP_019627217.1"/>
    </source>
</evidence>
<dbReference type="InterPro" id="IPR002209">
    <property type="entry name" value="Fibroblast_GF_fam"/>
</dbReference>
<feature type="compositionally biased region" description="Polar residues" evidence="18">
    <location>
        <begin position="186"/>
        <end position="200"/>
    </location>
</feature>
<feature type="transmembrane region" description="Helical" evidence="19">
    <location>
        <begin position="224"/>
        <end position="244"/>
    </location>
</feature>
<keyword evidence="7 19" id="KW-0812">Transmembrane</keyword>
<keyword evidence="12" id="KW-1015">Disulfide bond</keyword>
<dbReference type="SMART" id="SM00442">
    <property type="entry name" value="FGF"/>
    <property type="match status" value="1"/>
</dbReference>
<dbReference type="GO" id="GO:0001665">
    <property type="term" value="F:alpha-N-acetylgalactosaminide alpha-2,6-sialyltransferase activity"/>
    <property type="evidence" value="ECO:0007669"/>
    <property type="project" value="UniProtKB-EC"/>
</dbReference>
<dbReference type="GeneID" id="109472085"/>
<feature type="transmembrane region" description="Helical" evidence="19">
    <location>
        <begin position="12"/>
        <end position="30"/>
    </location>
</feature>
<dbReference type="PANTHER" id="PTHR45941">
    <property type="entry name" value="ALPHA-N-ACETYLGALACTOSAMINIDE ALPHA-2,6-SIALYLTRANSFERASE 2-LIKE-RELATED"/>
    <property type="match status" value="1"/>
</dbReference>
<dbReference type="InterPro" id="IPR008996">
    <property type="entry name" value="IL1/FGF"/>
</dbReference>
<evidence type="ECO:0000256" key="19">
    <source>
        <dbReference type="SAM" id="Phobius"/>
    </source>
</evidence>
<protein>
    <recommendedName>
        <fullName evidence="15">alpha-N-acetylgalactosaminide alpha-2,6-sialyltransferase</fullName>
        <ecNumber evidence="15">2.4.3.3</ecNumber>
    </recommendedName>
</protein>
<dbReference type="KEGG" id="bbel:109472085"/>
<dbReference type="PROSITE" id="PS00247">
    <property type="entry name" value="HBGF_FGF"/>
    <property type="match status" value="1"/>
</dbReference>
<evidence type="ECO:0000256" key="6">
    <source>
        <dbReference type="ARBA" id="ARBA00022679"/>
    </source>
</evidence>
<comment type="catalytic activity">
    <reaction evidence="16">
        <text>a 3-O-[N-acetyl-alpha-neuraminyl-(2-&gt;3)-beta-D-galactosyl-(1-&gt;3)-N-acetyl-alpha-D-galactosaminyl]-L-threonyl-[protein] + CMP-N-acetyl-beta-neuraminate = a 3-O-{alpha-Neu5Ac-(2-&gt;3)-beta-D-Gal-(1-&gt;3)-[alpha-Neu5Ac-(2-&gt;6)]-alpha-D-GalNAc}-L-threonyl-[protein] + CMP + H(+)</text>
        <dbReference type="Rhea" id="RHEA:81659"/>
        <dbReference type="Rhea" id="RHEA-COMP:14417"/>
        <dbReference type="Rhea" id="RHEA-COMP:16763"/>
        <dbReference type="ChEBI" id="CHEBI:15378"/>
        <dbReference type="ChEBI" id="CHEBI:57812"/>
        <dbReference type="ChEBI" id="CHEBI:60377"/>
        <dbReference type="ChEBI" id="CHEBI:139598"/>
        <dbReference type="ChEBI" id="CHEBI:156398"/>
    </reaction>
    <physiologicalReaction direction="left-to-right" evidence="16">
        <dbReference type="Rhea" id="RHEA:81660"/>
    </physiologicalReaction>
</comment>
<keyword evidence="9 19" id="KW-1133">Transmembrane helix</keyword>
<evidence type="ECO:0000256" key="4">
    <source>
        <dbReference type="ARBA" id="ARBA00007936"/>
    </source>
</evidence>
<evidence type="ECO:0000256" key="10">
    <source>
        <dbReference type="ARBA" id="ARBA00023034"/>
    </source>
</evidence>
<evidence type="ECO:0000256" key="7">
    <source>
        <dbReference type="ARBA" id="ARBA00022692"/>
    </source>
</evidence>
<gene>
    <name evidence="21" type="primary">LOC109472085</name>
</gene>
<dbReference type="InterPro" id="IPR038578">
    <property type="entry name" value="GT29-like_sf"/>
</dbReference>
<dbReference type="Proteomes" id="UP000515135">
    <property type="component" value="Unplaced"/>
</dbReference>
<dbReference type="Pfam" id="PF00167">
    <property type="entry name" value="FGF"/>
    <property type="match status" value="1"/>
</dbReference>
<evidence type="ECO:0000256" key="14">
    <source>
        <dbReference type="ARBA" id="ARBA00036348"/>
    </source>
</evidence>
<evidence type="ECO:0000256" key="13">
    <source>
        <dbReference type="ARBA" id="ARBA00023180"/>
    </source>
</evidence>
<evidence type="ECO:0000256" key="17">
    <source>
        <dbReference type="ARBA" id="ARBA00052285"/>
    </source>
</evidence>
<evidence type="ECO:0000256" key="15">
    <source>
        <dbReference type="ARBA" id="ARBA00039109"/>
    </source>
</evidence>
<keyword evidence="13" id="KW-0325">Glycoprotein</keyword>
<keyword evidence="10" id="KW-0333">Golgi apparatus</keyword>
<keyword evidence="20" id="KW-1185">Reference proteome</keyword>
<dbReference type="FunFam" id="3.90.1480.20:FF:000015">
    <property type="entry name" value="Lactosylceramide alpha-2,3-sialyltransferase"/>
    <property type="match status" value="1"/>
</dbReference>
<evidence type="ECO:0000256" key="5">
    <source>
        <dbReference type="ARBA" id="ARBA00022676"/>
    </source>
</evidence>
<evidence type="ECO:0000256" key="8">
    <source>
        <dbReference type="ARBA" id="ARBA00022968"/>
    </source>
</evidence>
<sequence length="601" mass="69305">MKEVLNLKVLSLAYVLFLEMSVAVPVLTSYGRDSERFTRGVSAADSGVVRIRQLYCRGNGFHLRIDANGTVGGTREDNHPDSIMELFPVVDASLSPFHRPYSGEVRIMGLNTRLHLCINNNTGLLYSSEVSGPECVFQETLEENGYNTYSTNALSDSDSTVQRWYLALGRRGRPRRFNITVDTVTTTAEPDTDSGPSLTAQRRRQNHTVSTMLLRRLLGRRWKLALAGGVIVIVIILIGADVFGERDGKTALHRREDSAKDSKHIRGMKELDDVPPADRRREDLFYVPPEPRLGQLFHMTDKNDTKFTFRQNPNWRNSTCPRSLQRKAFLSEEFGPIFRPDTQMVINSKLFNVDEYWRMKPWATPFGYNYKDNITYEEVRDVLNMFPADDTIFNFKGRSRPQCITCAVIGNGGMLNGSKNGEEIDRHNYIFRVNHALTKGFEEDVGSRTTHYVFYDRSLVGVKADDYPISKDITYIFVPCRKADFSYLKSIAERKNKFAVPPENVRIIHPDWMRYIHYVWMRVKSFRPTTGGIMVMAALNSCDKLSLYGLGYNTKYSHYYYDKKYKAFKPVLGSHDHRKEIKLWDSLDREGITYWYRRDVF</sequence>
<dbReference type="InterPro" id="IPR056378">
    <property type="entry name" value="Let-756-like_FGF"/>
</dbReference>